<dbReference type="PRINTS" id="PR00723">
    <property type="entry name" value="SUBTILISIN"/>
</dbReference>
<dbReference type="EMBL" id="QFQI01000004">
    <property type="protein sequence ID" value="PZQ60835.1"/>
    <property type="molecule type" value="Genomic_DNA"/>
</dbReference>
<evidence type="ECO:0000256" key="1">
    <source>
        <dbReference type="ARBA" id="ARBA00011073"/>
    </source>
</evidence>
<evidence type="ECO:0000313" key="8">
    <source>
        <dbReference type="Proteomes" id="UP000249229"/>
    </source>
</evidence>
<comment type="similarity">
    <text evidence="1 5">Belongs to the peptidase S8 family.</text>
</comment>
<keyword evidence="3 5" id="KW-0378">Hydrolase</keyword>
<dbReference type="SUPFAM" id="SSF52743">
    <property type="entry name" value="Subtilisin-like"/>
    <property type="match status" value="1"/>
</dbReference>
<dbReference type="Gene3D" id="3.40.50.200">
    <property type="entry name" value="Peptidase S8/S53 domain"/>
    <property type="match status" value="1"/>
</dbReference>
<accession>A0A2W5PDA6</accession>
<sequence>MTPAPPPTGRGIRIAVIDSGVHPRHPHIDARRLAGGVAITREGAIEDAPSALLDRLGHGTAVTAAIQERAPDAEVLTVRVFRDALRASPAALIAAITWSIAAGADIVNLSLGSTNAAHREAFAAVVARACAAGVLIVAARSSGGMACWPGALPDVLGVELDWSCPRGTYRTVARAPFVRASGHPRPIDGIAPARNLHGVSFAVAQVTGIAACAAERAKAESGAPAATLRALLAGAASPIGRPRRGGASELLAEA</sequence>
<dbReference type="InterPro" id="IPR023827">
    <property type="entry name" value="Peptidase_S8_Asp-AS"/>
</dbReference>
<dbReference type="AlphaFoldDB" id="A0A2W5PDA6"/>
<feature type="active site" description="Charge relay system" evidence="5">
    <location>
        <position position="58"/>
    </location>
</feature>
<dbReference type="InterPro" id="IPR050131">
    <property type="entry name" value="Peptidase_S8_subtilisin-like"/>
</dbReference>
<feature type="domain" description="Peptidase S8/S53" evidence="6">
    <location>
        <begin position="9"/>
        <end position="139"/>
    </location>
</feature>
<dbReference type="PROSITE" id="PS51892">
    <property type="entry name" value="SUBTILASE"/>
    <property type="match status" value="1"/>
</dbReference>
<dbReference type="Pfam" id="PF00082">
    <property type="entry name" value="Peptidase_S8"/>
    <property type="match status" value="1"/>
</dbReference>
<feature type="active site" description="Charge relay system" evidence="5">
    <location>
        <position position="200"/>
    </location>
</feature>
<evidence type="ECO:0000259" key="6">
    <source>
        <dbReference type="Pfam" id="PF00082"/>
    </source>
</evidence>
<dbReference type="Proteomes" id="UP000249229">
    <property type="component" value="Unassembled WGS sequence"/>
</dbReference>
<proteinExistence type="inferred from homology"/>
<comment type="caution">
    <text evidence="7">The sequence shown here is derived from an EMBL/GenBank/DDBJ whole genome shotgun (WGS) entry which is preliminary data.</text>
</comment>
<dbReference type="PANTHER" id="PTHR43806">
    <property type="entry name" value="PEPTIDASE S8"/>
    <property type="match status" value="1"/>
</dbReference>
<evidence type="ECO:0000256" key="5">
    <source>
        <dbReference type="PROSITE-ProRule" id="PRU01240"/>
    </source>
</evidence>
<dbReference type="InterPro" id="IPR036852">
    <property type="entry name" value="Peptidase_S8/S53_dom_sf"/>
</dbReference>
<dbReference type="PANTHER" id="PTHR43806:SF11">
    <property type="entry name" value="CEREVISIN-RELATED"/>
    <property type="match status" value="1"/>
</dbReference>
<name>A0A2W5PDA6_9SPHN</name>
<reference evidence="7 8" key="1">
    <citation type="submission" date="2017-08" db="EMBL/GenBank/DDBJ databases">
        <title>Infants hospitalized years apart are colonized by the same room-sourced microbial strains.</title>
        <authorList>
            <person name="Brooks B."/>
            <person name="Olm M.R."/>
            <person name="Firek B.A."/>
            <person name="Baker R."/>
            <person name="Thomas B.C."/>
            <person name="Morowitz M.J."/>
            <person name="Banfield J.F."/>
        </authorList>
    </citation>
    <scope>NUCLEOTIDE SEQUENCE [LARGE SCALE GENOMIC DNA]</scope>
    <source>
        <strain evidence="7">S2_005_001_R1_22</strain>
    </source>
</reference>
<organism evidence="7 8">
    <name type="scientific">Sphingomonas taxi</name>
    <dbReference type="NCBI Taxonomy" id="1549858"/>
    <lineage>
        <taxon>Bacteria</taxon>
        <taxon>Pseudomonadati</taxon>
        <taxon>Pseudomonadota</taxon>
        <taxon>Alphaproteobacteria</taxon>
        <taxon>Sphingomonadales</taxon>
        <taxon>Sphingomonadaceae</taxon>
        <taxon>Sphingomonas</taxon>
    </lineage>
</organism>
<evidence type="ECO:0000313" key="7">
    <source>
        <dbReference type="EMBL" id="PZQ60835.1"/>
    </source>
</evidence>
<keyword evidence="2 5" id="KW-0645">Protease</keyword>
<dbReference type="GO" id="GO:0006508">
    <property type="term" value="P:proteolysis"/>
    <property type="evidence" value="ECO:0007669"/>
    <property type="project" value="UniProtKB-KW"/>
</dbReference>
<feature type="active site" description="Charge relay system" evidence="5">
    <location>
        <position position="18"/>
    </location>
</feature>
<protein>
    <recommendedName>
        <fullName evidence="6">Peptidase S8/S53 domain-containing protein</fullName>
    </recommendedName>
</protein>
<gene>
    <name evidence="7" type="ORF">DI544_07820</name>
</gene>
<dbReference type="InterPro" id="IPR015500">
    <property type="entry name" value="Peptidase_S8_subtilisin-rel"/>
</dbReference>
<evidence type="ECO:0000256" key="2">
    <source>
        <dbReference type="ARBA" id="ARBA00022670"/>
    </source>
</evidence>
<dbReference type="GO" id="GO:0004252">
    <property type="term" value="F:serine-type endopeptidase activity"/>
    <property type="evidence" value="ECO:0007669"/>
    <property type="project" value="UniProtKB-UniRule"/>
</dbReference>
<evidence type="ECO:0000256" key="4">
    <source>
        <dbReference type="ARBA" id="ARBA00022825"/>
    </source>
</evidence>
<evidence type="ECO:0000256" key="3">
    <source>
        <dbReference type="ARBA" id="ARBA00022801"/>
    </source>
</evidence>
<dbReference type="InterPro" id="IPR000209">
    <property type="entry name" value="Peptidase_S8/S53_dom"/>
</dbReference>
<keyword evidence="4 5" id="KW-0720">Serine protease</keyword>
<dbReference type="PROSITE" id="PS00136">
    <property type="entry name" value="SUBTILASE_ASP"/>
    <property type="match status" value="1"/>
</dbReference>